<proteinExistence type="predicted"/>
<accession>A0ACC1RVT0</accession>
<evidence type="ECO:0000313" key="2">
    <source>
        <dbReference type="Proteomes" id="UP001148662"/>
    </source>
</evidence>
<comment type="caution">
    <text evidence="1">The sequence shown here is derived from an EMBL/GenBank/DDBJ whole genome shotgun (WGS) entry which is preliminary data.</text>
</comment>
<reference evidence="1" key="1">
    <citation type="submission" date="2022-07" db="EMBL/GenBank/DDBJ databases">
        <title>Genome Sequence of Phlebia brevispora.</title>
        <authorList>
            <person name="Buettner E."/>
        </authorList>
    </citation>
    <scope>NUCLEOTIDE SEQUENCE</scope>
    <source>
        <strain evidence="1">MPL23</strain>
    </source>
</reference>
<organism evidence="1 2">
    <name type="scientific">Phlebia brevispora</name>
    <dbReference type="NCBI Taxonomy" id="194682"/>
    <lineage>
        <taxon>Eukaryota</taxon>
        <taxon>Fungi</taxon>
        <taxon>Dikarya</taxon>
        <taxon>Basidiomycota</taxon>
        <taxon>Agaricomycotina</taxon>
        <taxon>Agaricomycetes</taxon>
        <taxon>Polyporales</taxon>
        <taxon>Meruliaceae</taxon>
        <taxon>Phlebia</taxon>
    </lineage>
</organism>
<gene>
    <name evidence="1" type="ORF">NM688_g8220</name>
</gene>
<protein>
    <submittedName>
        <fullName evidence="1">Uncharacterized protein</fullName>
    </submittedName>
</protein>
<dbReference type="Proteomes" id="UP001148662">
    <property type="component" value="Unassembled WGS sequence"/>
</dbReference>
<evidence type="ECO:0000313" key="1">
    <source>
        <dbReference type="EMBL" id="KAJ3526772.1"/>
    </source>
</evidence>
<sequence length="341" mass="37360">MSSAVFSPAHENETFSTPPTTPTTIDNNILDRPSLSRRSSRPSNLRITQNATDWTSGIQVVADNLHASADGPLSSDHTMSNKVPTPSTAVPYTNGAHPNATVSSPLAPGPNMTHSAGKSPRPHPPLQRQASPMRSPCFVHSKLQGPSFGEWLREKQHKAFDDTSINRVDGVDVNPIGISYPDGTLSDADDIQKFHHWRDDDDDEEETAGTLTKQLAETAVGVREMSKQLGRTRVRSSIQSILIVTKARDNRLIQLTRELALYLMLKPQKGGRGMIVYVDAQLKTSRRFDAAGIERDHPELFVPVPRRRSSSSSSLASMASNGCDSNEEPEEHHSSTLNMTP</sequence>
<keyword evidence="2" id="KW-1185">Reference proteome</keyword>
<name>A0ACC1RVT0_9APHY</name>
<dbReference type="EMBL" id="JANHOG010002139">
    <property type="protein sequence ID" value="KAJ3526772.1"/>
    <property type="molecule type" value="Genomic_DNA"/>
</dbReference>